<evidence type="ECO:0000313" key="3">
    <source>
        <dbReference type="Proteomes" id="UP000770661"/>
    </source>
</evidence>
<protein>
    <submittedName>
        <fullName evidence="2">Uncharacterized protein</fullName>
    </submittedName>
</protein>
<keyword evidence="3" id="KW-1185">Reference proteome</keyword>
<sequence>MAHRLVTVARRLERLLQRGGMRRAAVDPLWVGQQLSKMESPHTPSLLQQWYNFCQRPPRGFEKYFRGAAGKQAKQGQAKKEGGQGEAAPPPPAQSKGPPPPTAPKDPFSMNLFGSGTKNYHV</sequence>
<dbReference type="EMBL" id="JACEEZ010012423">
    <property type="protein sequence ID" value="KAG0720695.1"/>
    <property type="molecule type" value="Genomic_DNA"/>
</dbReference>
<feature type="region of interest" description="Disordered" evidence="1">
    <location>
        <begin position="66"/>
        <end position="122"/>
    </location>
</feature>
<reference evidence="2" key="1">
    <citation type="submission" date="2020-07" db="EMBL/GenBank/DDBJ databases">
        <title>The High-quality genome of the commercially important snow crab, Chionoecetes opilio.</title>
        <authorList>
            <person name="Jeong J.-H."/>
            <person name="Ryu S."/>
        </authorList>
    </citation>
    <scope>NUCLEOTIDE SEQUENCE</scope>
    <source>
        <strain evidence="2">MADBK_172401_WGS</strain>
        <tissue evidence="2">Digestive gland</tissue>
    </source>
</reference>
<proteinExistence type="predicted"/>
<organism evidence="2 3">
    <name type="scientific">Chionoecetes opilio</name>
    <name type="common">Atlantic snow crab</name>
    <name type="synonym">Cancer opilio</name>
    <dbReference type="NCBI Taxonomy" id="41210"/>
    <lineage>
        <taxon>Eukaryota</taxon>
        <taxon>Metazoa</taxon>
        <taxon>Ecdysozoa</taxon>
        <taxon>Arthropoda</taxon>
        <taxon>Crustacea</taxon>
        <taxon>Multicrustacea</taxon>
        <taxon>Malacostraca</taxon>
        <taxon>Eumalacostraca</taxon>
        <taxon>Eucarida</taxon>
        <taxon>Decapoda</taxon>
        <taxon>Pleocyemata</taxon>
        <taxon>Brachyura</taxon>
        <taxon>Eubrachyura</taxon>
        <taxon>Majoidea</taxon>
        <taxon>Majidae</taxon>
        <taxon>Chionoecetes</taxon>
    </lineage>
</organism>
<gene>
    <name evidence="2" type="ORF">GWK47_047979</name>
</gene>
<dbReference type="OrthoDB" id="1413014at2759"/>
<evidence type="ECO:0000256" key="1">
    <source>
        <dbReference type="SAM" id="MobiDB-lite"/>
    </source>
</evidence>
<dbReference type="AlphaFoldDB" id="A0A8J4YG24"/>
<feature type="compositionally biased region" description="Pro residues" evidence="1">
    <location>
        <begin position="88"/>
        <end position="104"/>
    </location>
</feature>
<accession>A0A8J4YG24</accession>
<feature type="compositionally biased region" description="Polar residues" evidence="1">
    <location>
        <begin position="112"/>
        <end position="122"/>
    </location>
</feature>
<name>A0A8J4YG24_CHIOP</name>
<comment type="caution">
    <text evidence="2">The sequence shown here is derived from an EMBL/GenBank/DDBJ whole genome shotgun (WGS) entry which is preliminary data.</text>
</comment>
<dbReference type="Proteomes" id="UP000770661">
    <property type="component" value="Unassembled WGS sequence"/>
</dbReference>
<evidence type="ECO:0000313" key="2">
    <source>
        <dbReference type="EMBL" id="KAG0720695.1"/>
    </source>
</evidence>
<feature type="compositionally biased region" description="Low complexity" evidence="1">
    <location>
        <begin position="67"/>
        <end position="76"/>
    </location>
</feature>